<keyword evidence="1" id="KW-0472">Membrane</keyword>
<name>A0ABR6RL55_9BURK</name>
<evidence type="ECO:0000259" key="2">
    <source>
        <dbReference type="Pfam" id="PF01345"/>
    </source>
</evidence>
<feature type="transmembrane region" description="Helical" evidence="1">
    <location>
        <begin position="900"/>
        <end position="917"/>
    </location>
</feature>
<keyword evidence="1" id="KW-0812">Transmembrane</keyword>
<feature type="domain" description="DUF11" evidence="2">
    <location>
        <begin position="250"/>
        <end position="381"/>
    </location>
</feature>
<dbReference type="Pfam" id="PF25564">
    <property type="entry name" value="DUF7933"/>
    <property type="match status" value="1"/>
</dbReference>
<feature type="domain" description="DUF7933" evidence="3">
    <location>
        <begin position="522"/>
        <end position="643"/>
    </location>
</feature>
<evidence type="ECO:0000259" key="3">
    <source>
        <dbReference type="Pfam" id="PF25564"/>
    </source>
</evidence>
<keyword evidence="1" id="KW-1133">Transmembrane helix</keyword>
<organism evidence="4 5">
    <name type="scientific">Comamonas odontotermitis</name>
    <dbReference type="NCBI Taxonomy" id="379895"/>
    <lineage>
        <taxon>Bacteria</taxon>
        <taxon>Pseudomonadati</taxon>
        <taxon>Pseudomonadota</taxon>
        <taxon>Betaproteobacteria</taxon>
        <taxon>Burkholderiales</taxon>
        <taxon>Comamonadaceae</taxon>
        <taxon>Comamonas</taxon>
    </lineage>
</organism>
<feature type="transmembrane region" description="Helical" evidence="1">
    <location>
        <begin position="21"/>
        <end position="43"/>
    </location>
</feature>
<gene>
    <name evidence="4" type="ORF">HNP33_003879</name>
</gene>
<evidence type="ECO:0000256" key="1">
    <source>
        <dbReference type="SAM" id="Phobius"/>
    </source>
</evidence>
<dbReference type="InterPro" id="IPR057693">
    <property type="entry name" value="DUF7933"/>
</dbReference>
<comment type="caution">
    <text evidence="4">The sequence shown here is derived from an EMBL/GenBank/DDBJ whole genome shotgun (WGS) entry which is preliminary data.</text>
</comment>
<dbReference type="RefSeq" id="WP_184711413.1">
    <property type="nucleotide sequence ID" value="NZ_JACHKZ010000038.1"/>
</dbReference>
<protein>
    <submittedName>
        <fullName evidence="4">Repeat protein (TIGR01451 family)</fullName>
    </submittedName>
</protein>
<sequence length="923" mass="94315">MANLAALINTFLFQTRTRARFTAIYAVLLMGAVPHLVGATVLFDNYRGRDSLPSGATPVSPNYGNNDGSRALSNLINLASGGPQNIASSGSLDDIDWSSNEQQLCNTRVGNAPCSDQIQGRVAYTLVRFPTAGTYTFKAAHDDDLQVDFSTSFSAASASNYRNFDYNVPVGSLSSYTSETSYPDIPGNFVASQDNSCYAMRVYWNNRGGLNFLRMKWVKPGNIEEIIPAANLLDPSRPESYASCANTLTDIGVSKTGPAQFTQGGTLNYIITVWNYGPTEVSGIPVADLLPDNVALISGPTCTASGAAQCGTSTSNGKAWVMTTGTLPVNTTAGNPSTRPSQGSYLTYQFNVRAAANALSIKNTATVATNDLNPDNNSSTVISQSSGKVGVSKTGPAKVAMGQEFDYQFSINNGLGVAVANAVVAEQLPANMKAVSVNGASCGALPSAAGALLSCRLQSGIAAGGTGSFSLRVVATSTGVVTNYASTDPSGGSSTGTPGASCDASRYSCTSAKTEVVAPAVTVSKSFSPASIGAGGSSLLTVTVSNANSSIDLHSLNVTDVLPADVSATGNLIGNTCFGNLSAPGNSQLTLTGGTLAAGATCQLRWMVTSSVVGTHVNTVPAGGVTSAEGAVNTVQAQATLGVHAPGYPSTTKKLALVNGVPYQGQRLRNGDELVYDITVTNSGGVAVTTDLTETVPNGAIYTGANEGWSTSPGCSSEGSTCQQANINVAAGGSVTKKFTMTITPPVLTPTLINTVTSSEGDCDDCTVSSPGVFADMVAVGAASQEVRKGADVSVVTSCTNKGPDYGVNAICTVTGAPAGATTVCTPSAPVPQFQVGEVLTCTTTFKAERSGPVMLVTTAYSETSDPDASNNKAISAVTVIEAEPTPADGATPVPMDARWALALISLAIGAMAVLRLRRSRSD</sequence>
<dbReference type="EMBL" id="JACHKZ010000038">
    <property type="protein sequence ID" value="MBB6579763.1"/>
    <property type="molecule type" value="Genomic_DNA"/>
</dbReference>
<evidence type="ECO:0000313" key="4">
    <source>
        <dbReference type="EMBL" id="MBB6579763.1"/>
    </source>
</evidence>
<dbReference type="Proteomes" id="UP000562492">
    <property type="component" value="Unassembled WGS sequence"/>
</dbReference>
<accession>A0ABR6RL55</accession>
<proteinExistence type="predicted"/>
<keyword evidence="5" id="KW-1185">Reference proteome</keyword>
<evidence type="ECO:0000313" key="5">
    <source>
        <dbReference type="Proteomes" id="UP000562492"/>
    </source>
</evidence>
<dbReference type="InterPro" id="IPR001434">
    <property type="entry name" value="OmcB-like_DUF11"/>
</dbReference>
<reference evidence="4 5" key="1">
    <citation type="submission" date="2020-08" db="EMBL/GenBank/DDBJ databases">
        <title>Functional genomics of gut bacteria from endangered species of beetles.</title>
        <authorList>
            <person name="Carlos-Shanley C."/>
        </authorList>
    </citation>
    <scope>NUCLEOTIDE SEQUENCE [LARGE SCALE GENOMIC DNA]</scope>
    <source>
        <strain evidence="4 5">S00124</strain>
    </source>
</reference>
<dbReference type="Pfam" id="PF01345">
    <property type="entry name" value="DUF11"/>
    <property type="match status" value="1"/>
</dbReference>